<evidence type="ECO:0000313" key="2">
    <source>
        <dbReference type="Proteomes" id="UP000789901"/>
    </source>
</evidence>
<protein>
    <submittedName>
        <fullName evidence="1">36370_t:CDS:1</fullName>
    </submittedName>
</protein>
<keyword evidence="2" id="KW-1185">Reference proteome</keyword>
<reference evidence="1 2" key="1">
    <citation type="submission" date="2021-06" db="EMBL/GenBank/DDBJ databases">
        <authorList>
            <person name="Kallberg Y."/>
            <person name="Tangrot J."/>
            <person name="Rosling A."/>
        </authorList>
    </citation>
    <scope>NUCLEOTIDE SEQUENCE [LARGE SCALE GENOMIC DNA]</scope>
    <source>
        <strain evidence="1 2">120-4 pot B 10/14</strain>
    </source>
</reference>
<dbReference type="EMBL" id="CAJVQB010032801">
    <property type="protein sequence ID" value="CAG8818832.1"/>
    <property type="molecule type" value="Genomic_DNA"/>
</dbReference>
<evidence type="ECO:0000313" key="1">
    <source>
        <dbReference type="EMBL" id="CAG8818832.1"/>
    </source>
</evidence>
<sequence>HNSVFIGFNKLPGCSLFTNPLINITTVKDTAVNTPSIGEYKRYFISIKVDSTNIAQEIIFKSIIDVLGNNTCKESPMRITKGIVDVIVSNVKKY</sequence>
<comment type="caution">
    <text evidence="1">The sequence shown here is derived from an EMBL/GenBank/DDBJ whole genome shotgun (WGS) entry which is preliminary data.</text>
</comment>
<gene>
    <name evidence="1" type="ORF">GMARGA_LOCUS27156</name>
</gene>
<organism evidence="1 2">
    <name type="scientific">Gigaspora margarita</name>
    <dbReference type="NCBI Taxonomy" id="4874"/>
    <lineage>
        <taxon>Eukaryota</taxon>
        <taxon>Fungi</taxon>
        <taxon>Fungi incertae sedis</taxon>
        <taxon>Mucoromycota</taxon>
        <taxon>Glomeromycotina</taxon>
        <taxon>Glomeromycetes</taxon>
        <taxon>Diversisporales</taxon>
        <taxon>Gigasporaceae</taxon>
        <taxon>Gigaspora</taxon>
    </lineage>
</organism>
<feature type="non-terminal residue" evidence="1">
    <location>
        <position position="1"/>
    </location>
</feature>
<dbReference type="Proteomes" id="UP000789901">
    <property type="component" value="Unassembled WGS sequence"/>
</dbReference>
<name>A0ABN7W6Z8_GIGMA</name>
<proteinExistence type="predicted"/>
<accession>A0ABN7W6Z8</accession>